<proteinExistence type="predicted"/>
<dbReference type="EMBL" id="CP042469">
    <property type="protein sequence ID" value="QOX63571.1"/>
    <property type="molecule type" value="Genomic_DNA"/>
</dbReference>
<sequence>MYQMSAIQKSDKKHGFIFYFAMFLALLFLSATIFFQSHFYPGTMINGIKVSLLNTASADRKISEAASAYVLTLRERGNGKEMISGTEIGLIPNVDNSSTLLKSEQNKIFWAFSFWQTEALEFGNAFTYDELLLSDKFETLGCMDESRVIRPQNATLRYGNGSYEVIKEINGNLVNKGLLLFYIKNAANNGKGILDLDDKQCYIDPKLRSNSTKVANTKAKVESYLASKIIYQYQDGSETVDSEEISQWIEFDDELNILFNHDKMKQFLKELAAHYNTLGKEREFITASGKKIIVGGGDFGWKVDIKGEVEELAEAVVRCETLYKEPKYLQKGAARGLNDIGTTYIEIDLSRQYLWYFDEGVLVAQGAVVTGNVSSGYKTPDGIYSLKYKIKNAVLKGHNYRVGVSYWMPFNNDIGIHDASWRSQFGRDIYLTRGSHGCVNASFYLAKTLFENVSVGTPVVCYY</sequence>
<reference evidence="1" key="1">
    <citation type="submission" date="2019-08" db="EMBL/GenBank/DDBJ databases">
        <title>Genome sequence of Clostridiales bacterium MT110.</title>
        <authorList>
            <person name="Cao J."/>
        </authorList>
    </citation>
    <scope>NUCLEOTIDE SEQUENCE</scope>
    <source>
        <strain evidence="1">MT110</strain>
    </source>
</reference>
<organism evidence="1 2">
    <name type="scientific">Anoxybacterium hadale</name>
    <dbReference type="NCBI Taxonomy" id="3408580"/>
    <lineage>
        <taxon>Bacteria</taxon>
        <taxon>Bacillati</taxon>
        <taxon>Bacillota</taxon>
        <taxon>Clostridia</taxon>
        <taxon>Peptostreptococcales</taxon>
        <taxon>Anaerovoracaceae</taxon>
        <taxon>Anoxybacterium</taxon>
    </lineage>
</organism>
<protein>
    <submittedName>
        <fullName evidence="1">L,D-transpeptidase family protein</fullName>
    </submittedName>
</protein>
<name>A0ACD1ABE7_9FIRM</name>
<evidence type="ECO:0000313" key="1">
    <source>
        <dbReference type="EMBL" id="QOX63571.1"/>
    </source>
</evidence>
<evidence type="ECO:0000313" key="2">
    <source>
        <dbReference type="Proteomes" id="UP000594014"/>
    </source>
</evidence>
<dbReference type="Proteomes" id="UP000594014">
    <property type="component" value="Chromosome"/>
</dbReference>
<accession>A0ACD1ABE7</accession>
<keyword evidence="2" id="KW-1185">Reference proteome</keyword>
<gene>
    <name evidence="1" type="ORF">FRZ06_09505</name>
</gene>